<organism evidence="2 3">
    <name type="scientific">Aquisalinus flavus</name>
    <dbReference type="NCBI Taxonomy" id="1526572"/>
    <lineage>
        <taxon>Bacteria</taxon>
        <taxon>Pseudomonadati</taxon>
        <taxon>Pseudomonadota</taxon>
        <taxon>Alphaproteobacteria</taxon>
        <taxon>Parvularculales</taxon>
        <taxon>Parvularculaceae</taxon>
        <taxon>Aquisalinus</taxon>
    </lineage>
</organism>
<dbReference type="Proteomes" id="UP000613582">
    <property type="component" value="Unassembled WGS sequence"/>
</dbReference>
<proteinExistence type="predicted"/>
<accession>A0A8J2V7S2</accession>
<sequence length="199" mass="20695">MPRTLLALLAALAITTPAGAQSPFAQGDDPCRTAITIDSGWTADVFTGGVEVVATDAAFTLTAVEGITTLGDWRLSIIGSVTEPLFTIKAGAITNPAGEESPAAVWQSIPVAVFHGQDELFRLSANEQGIYATEASEFGRLKTAAELAALEAPDTPFYADFLRPDGKGALLRIEIAAPTLADGFSAWAAHTGEFACAPE</sequence>
<protein>
    <submittedName>
        <fullName evidence="2">Uncharacterized protein</fullName>
    </submittedName>
</protein>
<feature type="chain" id="PRO_5035231599" evidence="1">
    <location>
        <begin position="21"/>
        <end position="199"/>
    </location>
</feature>
<evidence type="ECO:0000313" key="2">
    <source>
        <dbReference type="EMBL" id="GGD15167.1"/>
    </source>
</evidence>
<keyword evidence="1" id="KW-0732">Signal</keyword>
<gene>
    <name evidence="2" type="ORF">GCM10011342_24890</name>
</gene>
<dbReference type="AlphaFoldDB" id="A0A8J2V7S2"/>
<comment type="caution">
    <text evidence="2">The sequence shown here is derived from an EMBL/GenBank/DDBJ whole genome shotgun (WGS) entry which is preliminary data.</text>
</comment>
<dbReference type="RefSeq" id="WP_188158106.1">
    <property type="nucleotide sequence ID" value="NZ_BMGH01000001.1"/>
</dbReference>
<keyword evidence="3" id="KW-1185">Reference proteome</keyword>
<evidence type="ECO:0000313" key="3">
    <source>
        <dbReference type="Proteomes" id="UP000613582"/>
    </source>
</evidence>
<reference evidence="2" key="2">
    <citation type="submission" date="2020-09" db="EMBL/GenBank/DDBJ databases">
        <authorList>
            <person name="Sun Q."/>
            <person name="Zhou Y."/>
        </authorList>
    </citation>
    <scope>NUCLEOTIDE SEQUENCE</scope>
    <source>
        <strain evidence="2">CGMCC 1.12921</strain>
    </source>
</reference>
<evidence type="ECO:0000256" key="1">
    <source>
        <dbReference type="SAM" id="SignalP"/>
    </source>
</evidence>
<reference evidence="2" key="1">
    <citation type="journal article" date="2014" name="Int. J. Syst. Evol. Microbiol.">
        <title>Complete genome sequence of Corynebacterium casei LMG S-19264T (=DSM 44701T), isolated from a smear-ripened cheese.</title>
        <authorList>
            <consortium name="US DOE Joint Genome Institute (JGI-PGF)"/>
            <person name="Walter F."/>
            <person name="Albersmeier A."/>
            <person name="Kalinowski J."/>
            <person name="Ruckert C."/>
        </authorList>
    </citation>
    <scope>NUCLEOTIDE SEQUENCE</scope>
    <source>
        <strain evidence="2">CGMCC 1.12921</strain>
    </source>
</reference>
<dbReference type="EMBL" id="BMGH01000001">
    <property type="protein sequence ID" value="GGD15167.1"/>
    <property type="molecule type" value="Genomic_DNA"/>
</dbReference>
<feature type="signal peptide" evidence="1">
    <location>
        <begin position="1"/>
        <end position="20"/>
    </location>
</feature>
<name>A0A8J2V7S2_9PROT</name>